<organism evidence="2 3">
    <name type="scientific">Streptomyces erythrochromogenes</name>
    <dbReference type="NCBI Taxonomy" id="285574"/>
    <lineage>
        <taxon>Bacteria</taxon>
        <taxon>Bacillati</taxon>
        <taxon>Actinomycetota</taxon>
        <taxon>Actinomycetes</taxon>
        <taxon>Kitasatosporales</taxon>
        <taxon>Streptomycetaceae</taxon>
        <taxon>Streptomyces</taxon>
    </lineage>
</organism>
<dbReference type="GeneID" id="95502243"/>
<keyword evidence="3" id="KW-1185">Reference proteome</keyword>
<feature type="compositionally biased region" description="Low complexity" evidence="1">
    <location>
        <begin position="13"/>
        <end position="27"/>
    </location>
</feature>
<protein>
    <submittedName>
        <fullName evidence="2">Uncharacterized protein</fullName>
    </submittedName>
</protein>
<geneLocation type="plasmid" evidence="2 3">
    <name>unnamed1</name>
</geneLocation>
<proteinExistence type="predicted"/>
<dbReference type="RefSeq" id="WP_328741305.1">
    <property type="nucleotide sequence ID" value="NZ_CP108037.1"/>
</dbReference>
<accession>A0ABZ1QQ35</accession>
<name>A0ABZ1QQ35_9ACTN</name>
<evidence type="ECO:0000256" key="1">
    <source>
        <dbReference type="SAM" id="MobiDB-lite"/>
    </source>
</evidence>
<dbReference type="Proteomes" id="UP001432312">
    <property type="component" value="Plasmid unnamed1"/>
</dbReference>
<feature type="region of interest" description="Disordered" evidence="1">
    <location>
        <begin position="1"/>
        <end position="103"/>
    </location>
</feature>
<keyword evidence="2" id="KW-0614">Plasmid</keyword>
<sequence length="180" mass="19116">MAAQDDSGNDQPGTDTSSSDTGQQDSSHPQGTDTGQQDSSHPQGTDTSNQQGTSKTDPQHDGNGQTDGTGLQNRRSAERKSSYYNPNTGKIEFPNLPQTKPPKEKDLYVCVAGASCRVMSQREYNDIQAAEYLLCVVSSKSKTVGGVLLSLAVCRELPVPGHHTPGVIEMPNEHEGGGVT</sequence>
<gene>
    <name evidence="2" type="ORF">OHA91_39350</name>
</gene>
<feature type="compositionally biased region" description="Polar residues" evidence="1">
    <location>
        <begin position="28"/>
        <end position="74"/>
    </location>
</feature>
<evidence type="ECO:0000313" key="2">
    <source>
        <dbReference type="EMBL" id="WUN84580.1"/>
    </source>
</evidence>
<dbReference type="EMBL" id="CP108037">
    <property type="protein sequence ID" value="WUN84580.1"/>
    <property type="molecule type" value="Genomic_DNA"/>
</dbReference>
<reference evidence="2" key="1">
    <citation type="submission" date="2022-10" db="EMBL/GenBank/DDBJ databases">
        <title>The complete genomes of actinobacterial strains from the NBC collection.</title>
        <authorList>
            <person name="Joergensen T.S."/>
            <person name="Alvarez Arevalo M."/>
            <person name="Sterndorff E.B."/>
            <person name="Faurdal D."/>
            <person name="Vuksanovic O."/>
            <person name="Mourched A.-S."/>
            <person name="Charusanti P."/>
            <person name="Shaw S."/>
            <person name="Blin K."/>
            <person name="Weber T."/>
        </authorList>
    </citation>
    <scope>NUCLEOTIDE SEQUENCE</scope>
    <source>
        <strain evidence="2">NBC_00303</strain>
        <plasmid evidence="2">unnamed1</plasmid>
    </source>
</reference>
<evidence type="ECO:0000313" key="3">
    <source>
        <dbReference type="Proteomes" id="UP001432312"/>
    </source>
</evidence>